<dbReference type="SUPFAM" id="SSF52540">
    <property type="entry name" value="P-loop containing nucleoside triphosphate hydrolases"/>
    <property type="match status" value="1"/>
</dbReference>
<dbReference type="InterPro" id="IPR007111">
    <property type="entry name" value="NACHT_NTPase"/>
</dbReference>
<dbReference type="InterPro" id="IPR054569">
    <property type="entry name" value="NNH2"/>
</dbReference>
<dbReference type="PROSITE" id="PS50837">
    <property type="entry name" value="NACHT"/>
    <property type="match status" value="1"/>
</dbReference>
<dbReference type="SUPFAM" id="SSF48371">
    <property type="entry name" value="ARM repeat"/>
    <property type="match status" value="2"/>
</dbReference>
<accession>A0A521G1H9</accession>
<protein>
    <submittedName>
        <fullName evidence="2">NACHT domain-containing protein</fullName>
    </submittedName>
</protein>
<evidence type="ECO:0000313" key="3">
    <source>
        <dbReference type="Proteomes" id="UP000316238"/>
    </source>
</evidence>
<feature type="domain" description="NACHT" evidence="1">
    <location>
        <begin position="271"/>
        <end position="396"/>
    </location>
</feature>
<dbReference type="PANTHER" id="PTHR46844">
    <property type="entry name" value="SLR5058 PROTEIN"/>
    <property type="match status" value="1"/>
</dbReference>
<dbReference type="CDD" id="cd00267">
    <property type="entry name" value="ABC_ATPase"/>
    <property type="match status" value="1"/>
</dbReference>
<evidence type="ECO:0000259" key="1">
    <source>
        <dbReference type="PROSITE" id="PS50837"/>
    </source>
</evidence>
<proteinExistence type="predicted"/>
<dbReference type="Gene3D" id="3.40.50.300">
    <property type="entry name" value="P-loop containing nucleotide triphosphate hydrolases"/>
    <property type="match status" value="1"/>
</dbReference>
<dbReference type="Proteomes" id="UP000316238">
    <property type="component" value="Unassembled WGS sequence"/>
</dbReference>
<sequence>MIETLLISWGIKTAWSAFGPVLEDLAQDVAKDSAKSYIGKCFGSVFSSKNEKVLVKATGQAIKELLDLLEYELGLDEDTQREELIQAQRAVSAFLKQPEVTDSITALLQGEQLDPAALAQAWQQVPDAPPLPDDFSWQRISKRFSRKAGEIRDSIPELKAVFAQNVAVKADEALASSIGPQPDFDLDVYAKALEERFGRLNLDCLDTDGASYNAVRLWSVFVPQSVRECEKFQPRHLEQPKGDEERQEQLRPYFEQPLRPVLEVCADQQLQRLVILGDPGSGKSTLLRCLALEWARDEDANRRATAPLPLLIELRAYNQWECSSGKSFIAYLHHAQNWHRLNQNALDALLHRPGRVLLLLDGLDEIFDPQQRELAVNDIFRFSNDYPNARIILTSRVVGYKPERLRDAGFHHFMLQDFDAGQIEEFLKLWHQITFTFSDQEEAERKRQRLAKAVADSRPIKLLAGNPLLLTLMAIINRKEELPRNRARLYEKAAELLLQQWDTEAKLLLDFPSLSEEIDLRAKAAILRKVALEMQTAGSEAANLIQGEKLIKLIEEYLLTELRFPQARKAANALVEQLRQRNFILCFLGGDSYGFVHRTFLEYFCAAEFVDQFKERQTLKIDGLLALYDQHCREDDWQEVLRLICGQIDESFAGKIIEHLTGLVDLEKDQKASLPELLLAVWCLSEVKNLNKIDELTGGKLLLKTIDCFLQNEDTDTGYELYQRIETIGANWPGKSAFHFNGQIPRDKFYQTIWPYFLAIIFQQRQWIEQLCHVNSGDVRSNALRYLATCWPDKDIRQLCRQAVDDEHENVRSNALNLLVAYWPNKEIFQLLKQSISVAGIAASRHGKEYSHFGEIVFRRFPEFDSQYFLNPRQPIPAKHIQKAAEEAGIPPDKIDEAVRSLSAHMGWDITKGSLAGKL</sequence>
<organism evidence="2 3">
    <name type="scientific">Candidatus Electronema aureum</name>
    <dbReference type="NCBI Taxonomy" id="2005002"/>
    <lineage>
        <taxon>Bacteria</taxon>
        <taxon>Pseudomonadati</taxon>
        <taxon>Thermodesulfobacteriota</taxon>
        <taxon>Desulfobulbia</taxon>
        <taxon>Desulfobulbales</taxon>
        <taxon>Desulfobulbaceae</taxon>
        <taxon>Candidatus Electronema</taxon>
    </lineage>
</organism>
<evidence type="ECO:0000313" key="2">
    <source>
        <dbReference type="EMBL" id="TAA74866.1"/>
    </source>
</evidence>
<dbReference type="InterPro" id="IPR016024">
    <property type="entry name" value="ARM-type_fold"/>
</dbReference>
<dbReference type="Pfam" id="PF05729">
    <property type="entry name" value="NACHT"/>
    <property type="match status" value="1"/>
</dbReference>
<dbReference type="InterPro" id="IPR003593">
    <property type="entry name" value="AAA+_ATPase"/>
</dbReference>
<comment type="caution">
    <text evidence="2">The sequence shown here is derived from an EMBL/GenBank/DDBJ whole genome shotgun (WGS) entry which is preliminary data.</text>
</comment>
<dbReference type="PANTHER" id="PTHR46844:SF1">
    <property type="entry name" value="SLR5058 PROTEIN"/>
    <property type="match status" value="1"/>
</dbReference>
<dbReference type="EMBL" id="NQJD01000016">
    <property type="protein sequence ID" value="TAA74866.1"/>
    <property type="molecule type" value="Genomic_DNA"/>
</dbReference>
<name>A0A521G1H9_9BACT</name>
<keyword evidence="3" id="KW-1185">Reference proteome</keyword>
<dbReference type="InterPro" id="IPR027417">
    <property type="entry name" value="P-loop_NTPase"/>
</dbReference>
<dbReference type="AlphaFoldDB" id="A0A521G1H9"/>
<dbReference type="Pfam" id="PF22734">
    <property type="entry name" value="NNH2"/>
    <property type="match status" value="1"/>
</dbReference>
<dbReference type="SMART" id="SM00382">
    <property type="entry name" value="AAA"/>
    <property type="match status" value="1"/>
</dbReference>
<reference evidence="2" key="1">
    <citation type="submission" date="2017-07" db="EMBL/GenBank/DDBJ databases">
        <title>The cable genome - Insights into the physiology and evolution of filamentous bacteria capable of sulfide oxidation via long distance electron transfer.</title>
        <authorList>
            <person name="Thorup C."/>
            <person name="Bjerg J.T."/>
            <person name="Schreiber L."/>
            <person name="Nielsen L.P."/>
            <person name="Kjeldsen K.U."/>
            <person name="Boesen T."/>
            <person name="Boggild A."/>
            <person name="Meysman F."/>
            <person name="Geelhoed J."/>
            <person name="Schramm A."/>
        </authorList>
    </citation>
    <scope>NUCLEOTIDE SEQUENCE [LARGE SCALE GENOMIC DNA]</scope>
    <source>
        <strain evidence="2">GS</strain>
    </source>
</reference>
<gene>
    <name evidence="2" type="ORF">CDV28_11642</name>
</gene>